<dbReference type="PANTHER" id="PTHR13359">
    <property type="entry name" value="39S RIBOSOMAL PROTEIN L40, MITOCHONDRIAL"/>
    <property type="match status" value="1"/>
</dbReference>
<keyword evidence="9" id="KW-0175">Coiled coil</keyword>
<dbReference type="RefSeq" id="XP_030073289.1">
    <property type="nucleotide sequence ID" value="XM_030217429.1"/>
</dbReference>
<evidence type="ECO:0000313" key="11">
    <source>
        <dbReference type="RefSeq" id="XP_030073286.1"/>
    </source>
</evidence>
<dbReference type="OrthoDB" id="5977625at2759"/>
<evidence type="ECO:0000313" key="13">
    <source>
        <dbReference type="RefSeq" id="XP_030073288.1"/>
    </source>
</evidence>
<evidence type="ECO:0000256" key="9">
    <source>
        <dbReference type="SAM" id="Coils"/>
    </source>
</evidence>
<evidence type="ECO:0000256" key="7">
    <source>
        <dbReference type="ARBA" id="ARBA00035192"/>
    </source>
</evidence>
<dbReference type="RefSeq" id="XP_030073286.1">
    <property type="nucleotide sequence ID" value="XM_030217426.1"/>
</dbReference>
<dbReference type="GO" id="GO:0005762">
    <property type="term" value="C:mitochondrial large ribosomal subunit"/>
    <property type="evidence" value="ECO:0007669"/>
    <property type="project" value="InterPro"/>
</dbReference>
<organism evidence="10 11">
    <name type="scientific">Microcaecilia unicolor</name>
    <dbReference type="NCBI Taxonomy" id="1415580"/>
    <lineage>
        <taxon>Eukaryota</taxon>
        <taxon>Metazoa</taxon>
        <taxon>Chordata</taxon>
        <taxon>Craniata</taxon>
        <taxon>Vertebrata</taxon>
        <taxon>Euteleostomi</taxon>
        <taxon>Amphibia</taxon>
        <taxon>Gymnophiona</taxon>
        <taxon>Siphonopidae</taxon>
        <taxon>Microcaecilia</taxon>
    </lineage>
</organism>
<reference evidence="10" key="1">
    <citation type="submission" date="2024-06" db="UniProtKB">
        <authorList>
            <consortium name="RefSeq"/>
        </authorList>
    </citation>
    <scope>NUCLEOTIDE SEQUENCE [LARGE SCALE GENOMIC DNA]</scope>
</reference>
<evidence type="ECO:0000313" key="14">
    <source>
        <dbReference type="RefSeq" id="XP_030073289.1"/>
    </source>
</evidence>
<comment type="subcellular location">
    <subcellularLocation>
        <location evidence="1">Mitochondrion</location>
    </subcellularLocation>
</comment>
<dbReference type="GeneID" id="115479496"/>
<dbReference type="FunFam" id="6.10.250.3440:FF:000001">
    <property type="entry name" value="Mitochondrial ribosomal protein L40"/>
    <property type="match status" value="1"/>
</dbReference>
<evidence type="ECO:0000256" key="1">
    <source>
        <dbReference type="ARBA" id="ARBA00004173"/>
    </source>
</evidence>
<dbReference type="RefSeq" id="XP_030073288.1">
    <property type="nucleotide sequence ID" value="XM_030217428.1"/>
</dbReference>
<dbReference type="Pfam" id="PF09812">
    <property type="entry name" value="MRP-L28"/>
    <property type="match status" value="1"/>
</dbReference>
<dbReference type="Proteomes" id="UP000515156">
    <property type="component" value="Chromosome 11"/>
</dbReference>
<evidence type="ECO:0000256" key="3">
    <source>
        <dbReference type="ARBA" id="ARBA00022946"/>
    </source>
</evidence>
<dbReference type="InterPro" id="IPR019192">
    <property type="entry name" value="Ribosomal_mL40"/>
</dbReference>
<evidence type="ECO:0000313" key="12">
    <source>
        <dbReference type="RefSeq" id="XP_030073287.1"/>
    </source>
</evidence>
<name>A0A6P7Z9M9_9AMPH</name>
<gene>
    <name evidence="11 12 13 14" type="primary">MRPL40</name>
</gene>
<evidence type="ECO:0000313" key="10">
    <source>
        <dbReference type="Proteomes" id="UP000515156"/>
    </source>
</evidence>
<keyword evidence="3" id="KW-0809">Transit peptide</keyword>
<evidence type="ECO:0000256" key="5">
    <source>
        <dbReference type="ARBA" id="ARBA00023128"/>
    </source>
</evidence>
<evidence type="ECO:0000256" key="6">
    <source>
        <dbReference type="ARBA" id="ARBA00023274"/>
    </source>
</evidence>
<dbReference type="InterPro" id="IPR039145">
    <property type="entry name" value="Ribosomal_mL40_metazoa/plant"/>
</dbReference>
<feature type="coiled-coil region" evidence="9">
    <location>
        <begin position="134"/>
        <end position="161"/>
    </location>
</feature>
<sequence>MFAGVTTTLHLLLRESSKHSSRWIWNGQSHGSHWQTSLLALRAALPVRAEPKKKKKVDPRRELAARERLKKKLKKLERVPPELIPIEDFITPARYKDETKVRDPLPLSFEEQERRALLMKRWSHYKQQEHLTEMAAIQSLLKAQQEALAELQLESEELYKAAMLRDQGLLPVERPGTSYTPPCSNYEAPEGKYSDITRVYTQ</sequence>
<reference evidence="11 12" key="2">
    <citation type="submission" date="2025-04" db="UniProtKB">
        <authorList>
            <consortium name="RefSeq"/>
        </authorList>
    </citation>
    <scope>IDENTIFICATION</scope>
</reference>
<evidence type="ECO:0000256" key="4">
    <source>
        <dbReference type="ARBA" id="ARBA00022980"/>
    </source>
</evidence>
<keyword evidence="4 11" id="KW-0689">Ribosomal protein</keyword>
<keyword evidence="6" id="KW-0687">Ribonucleoprotein</keyword>
<accession>A0A6P7Z9M9</accession>
<proteinExistence type="inferred from homology"/>
<dbReference type="CTD" id="64976"/>
<dbReference type="AlphaFoldDB" id="A0A6P7Z9M9"/>
<dbReference type="RefSeq" id="XP_030073287.1">
    <property type="nucleotide sequence ID" value="XM_030217427.1"/>
</dbReference>
<dbReference type="PANTHER" id="PTHR13359:SF2">
    <property type="entry name" value="LARGE RIBOSOMAL SUBUNIT PROTEIN ML40"/>
    <property type="match status" value="1"/>
</dbReference>
<evidence type="ECO:0000256" key="2">
    <source>
        <dbReference type="ARBA" id="ARBA00009360"/>
    </source>
</evidence>
<evidence type="ECO:0000256" key="8">
    <source>
        <dbReference type="ARBA" id="ARBA00083752"/>
    </source>
</evidence>
<keyword evidence="5" id="KW-0496">Mitochondrion</keyword>
<comment type="similarity">
    <text evidence="2">Belongs to the mitochondrion-specific ribosomal protein mL40 family.</text>
</comment>
<dbReference type="KEGG" id="muo:115479496"/>
<keyword evidence="10" id="KW-1185">Reference proteome</keyword>
<dbReference type="Gene3D" id="6.10.250.3440">
    <property type="match status" value="1"/>
</dbReference>
<protein>
    <recommendedName>
        <fullName evidence="7">Large ribosomal subunit protein mL40</fullName>
    </recommendedName>
    <alternativeName>
        <fullName evidence="8">39S ribosomal protein L40, mitochondrial</fullName>
    </alternativeName>
</protein>